<comment type="caution">
    <text evidence="3">The sequence shown here is derived from an EMBL/GenBank/DDBJ whole genome shotgun (WGS) entry which is preliminary data.</text>
</comment>
<dbReference type="Pfam" id="PF19573">
    <property type="entry name" value="DUF6089"/>
    <property type="match status" value="1"/>
</dbReference>
<organism evidence="3 4">
    <name type="scientific">Faecalibacter macacae</name>
    <dbReference type="NCBI Taxonomy" id="1859289"/>
    <lineage>
        <taxon>Bacteria</taxon>
        <taxon>Pseudomonadati</taxon>
        <taxon>Bacteroidota</taxon>
        <taxon>Flavobacteriia</taxon>
        <taxon>Flavobacteriales</taxon>
        <taxon>Weeksellaceae</taxon>
        <taxon>Faecalibacter</taxon>
    </lineage>
</organism>
<dbReference type="InterPro" id="IPR011250">
    <property type="entry name" value="OMP/PagP_B-barrel"/>
</dbReference>
<proteinExistence type="predicted"/>
<dbReference type="InterPro" id="IPR045743">
    <property type="entry name" value="DUF6089"/>
</dbReference>
<dbReference type="AlphaFoldDB" id="A0A3L9MBY5"/>
<accession>A0A3L9MBY5</accession>
<feature type="signal peptide" evidence="1">
    <location>
        <begin position="1"/>
        <end position="19"/>
    </location>
</feature>
<evidence type="ECO:0000256" key="1">
    <source>
        <dbReference type="SAM" id="SignalP"/>
    </source>
</evidence>
<dbReference type="SUPFAM" id="SSF56925">
    <property type="entry name" value="OMPA-like"/>
    <property type="match status" value="1"/>
</dbReference>
<dbReference type="EMBL" id="RDOJ01000007">
    <property type="protein sequence ID" value="RLZ10508.1"/>
    <property type="molecule type" value="Genomic_DNA"/>
</dbReference>
<protein>
    <recommendedName>
        <fullName evidence="2">DUF6089 domain-containing protein</fullName>
    </recommendedName>
</protein>
<name>A0A3L9MBY5_9FLAO</name>
<keyword evidence="1" id="KW-0732">Signal</keyword>
<feature type="domain" description="DUF6089" evidence="2">
    <location>
        <begin position="3"/>
        <end position="256"/>
    </location>
</feature>
<dbReference type="OrthoDB" id="654178at2"/>
<dbReference type="RefSeq" id="WP_121934454.1">
    <property type="nucleotide sequence ID" value="NZ_RDOJ01000007.1"/>
</dbReference>
<evidence type="ECO:0000259" key="2">
    <source>
        <dbReference type="Pfam" id="PF19573"/>
    </source>
</evidence>
<dbReference type="Gene3D" id="2.40.160.20">
    <property type="match status" value="1"/>
</dbReference>
<feature type="chain" id="PRO_5018129226" description="DUF6089 domain-containing protein" evidence="1">
    <location>
        <begin position="20"/>
        <end position="257"/>
    </location>
</feature>
<evidence type="ECO:0000313" key="4">
    <source>
        <dbReference type="Proteomes" id="UP000275348"/>
    </source>
</evidence>
<reference evidence="3 4" key="1">
    <citation type="submission" date="2018-10" db="EMBL/GenBank/DDBJ databases">
        <authorList>
            <person name="Chen X."/>
        </authorList>
    </citation>
    <scope>NUCLEOTIDE SEQUENCE [LARGE SCALE GENOMIC DNA]</scope>
    <source>
        <strain evidence="3 4">YIM 102668</strain>
    </source>
</reference>
<dbReference type="Proteomes" id="UP000275348">
    <property type="component" value="Unassembled WGS sequence"/>
</dbReference>
<sequence>MSRFLLFIFVLCFSQSVLAQRHEIGIFAGGANVIGDVGKGNYINPFPTRTARGGDIVLPISIGGIYRFNFNPHMGFRLNLTYSNVGAGDYKSGEQYKIDRDAKFKNDILEGALLFEYNFKNINEAQEFAHSPYIFFGGGLFSAKAKKYDLNKENNDIVEGTKRKSNVVLPFGVGYKFRLNYNWLLSFESGFRYTNQDFLDYNTGEFTQQLIDKGVQDSYIQNQIDQRIYGNLSNKDWYVQTGFTLTYSFGRPPCYCN</sequence>
<gene>
    <name evidence="3" type="ORF">EAH69_06885</name>
</gene>
<keyword evidence="4" id="KW-1185">Reference proteome</keyword>
<evidence type="ECO:0000313" key="3">
    <source>
        <dbReference type="EMBL" id="RLZ10508.1"/>
    </source>
</evidence>